<feature type="non-terminal residue" evidence="1">
    <location>
        <position position="67"/>
    </location>
</feature>
<keyword evidence="2" id="KW-1185">Reference proteome</keyword>
<evidence type="ECO:0000313" key="1">
    <source>
        <dbReference type="EMBL" id="CAG8646704.1"/>
    </source>
</evidence>
<protein>
    <submittedName>
        <fullName evidence="1">21587_t:CDS:1</fullName>
    </submittedName>
</protein>
<dbReference type="EMBL" id="CAJVQC010013267">
    <property type="protein sequence ID" value="CAG8646704.1"/>
    <property type="molecule type" value="Genomic_DNA"/>
</dbReference>
<reference evidence="1" key="1">
    <citation type="submission" date="2021-06" db="EMBL/GenBank/DDBJ databases">
        <authorList>
            <person name="Kallberg Y."/>
            <person name="Tangrot J."/>
            <person name="Rosling A."/>
        </authorList>
    </citation>
    <scope>NUCLEOTIDE SEQUENCE</scope>
    <source>
        <strain evidence="1">MA461A</strain>
    </source>
</reference>
<gene>
    <name evidence="1" type="ORF">RPERSI_LOCUS7704</name>
</gene>
<sequence>MSSKTRNTFASIITGTAPCVIAATALHVIAATALRVIAATLAMNQELQKLSKFLQQKKVLDTKVIVL</sequence>
<comment type="caution">
    <text evidence="1">The sequence shown here is derived from an EMBL/GenBank/DDBJ whole genome shotgun (WGS) entry which is preliminary data.</text>
</comment>
<name>A0ACA9NEQ0_9GLOM</name>
<evidence type="ECO:0000313" key="2">
    <source>
        <dbReference type="Proteomes" id="UP000789920"/>
    </source>
</evidence>
<dbReference type="Proteomes" id="UP000789920">
    <property type="component" value="Unassembled WGS sequence"/>
</dbReference>
<proteinExistence type="predicted"/>
<accession>A0ACA9NEQ0</accession>
<organism evidence="1 2">
    <name type="scientific">Racocetra persica</name>
    <dbReference type="NCBI Taxonomy" id="160502"/>
    <lineage>
        <taxon>Eukaryota</taxon>
        <taxon>Fungi</taxon>
        <taxon>Fungi incertae sedis</taxon>
        <taxon>Mucoromycota</taxon>
        <taxon>Glomeromycotina</taxon>
        <taxon>Glomeromycetes</taxon>
        <taxon>Diversisporales</taxon>
        <taxon>Gigasporaceae</taxon>
        <taxon>Racocetra</taxon>
    </lineage>
</organism>